<organism evidence="1 2">
    <name type="scientific">Bacteriovorax antarcticus</name>
    <dbReference type="NCBI Taxonomy" id="3088717"/>
    <lineage>
        <taxon>Bacteria</taxon>
        <taxon>Pseudomonadati</taxon>
        <taxon>Bdellovibrionota</taxon>
        <taxon>Bacteriovoracia</taxon>
        <taxon>Bacteriovoracales</taxon>
        <taxon>Bacteriovoracaceae</taxon>
        <taxon>Bacteriovorax</taxon>
    </lineage>
</organism>
<proteinExistence type="predicted"/>
<dbReference type="PANTHER" id="PTHR35866:SF1">
    <property type="entry name" value="YKGJ FAMILY CYSTEINE CLUSTER PROTEIN"/>
    <property type="match status" value="1"/>
</dbReference>
<sequence>MSKKNTPGKIQEHLKDLNRWLPYKKGMCDTCEGLCCYMPVEVMTPDLIRLGILAEFHLELSEKEQIKDALRHPGVLRYTPSTSKFTLTQKPDGSCFFLDANKRCTQYETRPDTCRNHPKIGPRPGFCAYMKKE</sequence>
<reference evidence="1 2" key="1">
    <citation type="submission" date="2023-11" db="EMBL/GenBank/DDBJ databases">
        <title>A Novel Polar Bacteriovorax (B. antarcticus) Isolated from the Biocrust in Antarctica.</title>
        <authorList>
            <person name="Mun W."/>
            <person name="Choi S.Y."/>
            <person name="Mitchell R.J."/>
        </authorList>
    </citation>
    <scope>NUCLEOTIDE SEQUENCE [LARGE SCALE GENOMIC DNA]</scope>
    <source>
        <strain evidence="1 2">PP10</strain>
    </source>
</reference>
<gene>
    <name evidence="1" type="ORF">SHI21_14810</name>
</gene>
<protein>
    <submittedName>
        <fullName evidence="1">YkgJ family cysteine cluster protein</fullName>
    </submittedName>
</protein>
<dbReference type="InterPro" id="IPR005358">
    <property type="entry name" value="Puta_zinc/iron-chelating_dom"/>
</dbReference>
<dbReference type="EMBL" id="JAYGJQ010000002">
    <property type="protein sequence ID" value="MEA9357496.1"/>
    <property type="molecule type" value="Genomic_DNA"/>
</dbReference>
<keyword evidence="2" id="KW-1185">Reference proteome</keyword>
<comment type="caution">
    <text evidence="1">The sequence shown here is derived from an EMBL/GenBank/DDBJ whole genome shotgun (WGS) entry which is preliminary data.</text>
</comment>
<dbReference type="PANTHER" id="PTHR35866">
    <property type="entry name" value="PUTATIVE-RELATED"/>
    <property type="match status" value="1"/>
</dbReference>
<name>A0ABU5VWY0_9BACT</name>
<evidence type="ECO:0000313" key="1">
    <source>
        <dbReference type="EMBL" id="MEA9357496.1"/>
    </source>
</evidence>
<dbReference type="Proteomes" id="UP001302274">
    <property type="component" value="Unassembled WGS sequence"/>
</dbReference>
<dbReference type="RefSeq" id="WP_323577521.1">
    <property type="nucleotide sequence ID" value="NZ_JAYGJQ010000002.1"/>
</dbReference>
<accession>A0ABU5VWY0</accession>
<dbReference type="Pfam" id="PF03692">
    <property type="entry name" value="CxxCxxCC"/>
    <property type="match status" value="1"/>
</dbReference>
<evidence type="ECO:0000313" key="2">
    <source>
        <dbReference type="Proteomes" id="UP001302274"/>
    </source>
</evidence>